<dbReference type="EnsemblPlants" id="OPUNC10G00390.1">
    <property type="protein sequence ID" value="OPUNC10G00390.1"/>
    <property type="gene ID" value="OPUNC10G00390"/>
</dbReference>
<protein>
    <submittedName>
        <fullName evidence="1">Uncharacterized protein</fullName>
    </submittedName>
</protein>
<reference evidence="1" key="2">
    <citation type="submission" date="2018-05" db="EMBL/GenBank/DDBJ databases">
        <title>OpunRS2 (Oryza punctata Reference Sequence Version 2).</title>
        <authorList>
            <person name="Zhang J."/>
            <person name="Kudrna D."/>
            <person name="Lee S."/>
            <person name="Talag J."/>
            <person name="Welchert J."/>
            <person name="Wing R.A."/>
        </authorList>
    </citation>
    <scope>NUCLEOTIDE SEQUENCE [LARGE SCALE GENOMIC DNA]</scope>
</reference>
<keyword evidence="2" id="KW-1185">Reference proteome</keyword>
<dbReference type="HOGENOM" id="CLU_1672120_0_0_1"/>
<organism evidence="1">
    <name type="scientific">Oryza punctata</name>
    <name type="common">Red rice</name>
    <dbReference type="NCBI Taxonomy" id="4537"/>
    <lineage>
        <taxon>Eukaryota</taxon>
        <taxon>Viridiplantae</taxon>
        <taxon>Streptophyta</taxon>
        <taxon>Embryophyta</taxon>
        <taxon>Tracheophyta</taxon>
        <taxon>Spermatophyta</taxon>
        <taxon>Magnoliopsida</taxon>
        <taxon>Liliopsida</taxon>
        <taxon>Poales</taxon>
        <taxon>Poaceae</taxon>
        <taxon>BOP clade</taxon>
        <taxon>Oryzoideae</taxon>
        <taxon>Oryzeae</taxon>
        <taxon>Oryzinae</taxon>
        <taxon>Oryza</taxon>
    </lineage>
</organism>
<dbReference type="Proteomes" id="UP000026962">
    <property type="component" value="Chromosome 10"/>
</dbReference>
<dbReference type="Gramene" id="OPUNC10G00390.1">
    <property type="protein sequence ID" value="OPUNC10G00390.1"/>
    <property type="gene ID" value="OPUNC10G00390"/>
</dbReference>
<evidence type="ECO:0000313" key="2">
    <source>
        <dbReference type="Proteomes" id="UP000026962"/>
    </source>
</evidence>
<sequence>MDSPSLTQQQQNIYNDTEEEWCSPEELKRFYESVTMLEYEYNLRSGKFISNRQKDNLIDTQQCSEPTKLYDQPKSTLLEKEVFEDIINRMPYSGKSCDSGVYIMKLFQSFDGNTNLFFRPEDAKTLREKLTYYLVANDHNEKHNPEIRAIEKKHGVTL</sequence>
<reference evidence="1" key="1">
    <citation type="submission" date="2015-04" db="UniProtKB">
        <authorList>
            <consortium name="EnsemblPlants"/>
        </authorList>
    </citation>
    <scope>IDENTIFICATION</scope>
</reference>
<evidence type="ECO:0000313" key="1">
    <source>
        <dbReference type="EnsemblPlants" id="OPUNC10G00390.1"/>
    </source>
</evidence>
<dbReference type="AlphaFoldDB" id="A0A0E0M4Z2"/>
<proteinExistence type="predicted"/>
<accession>A0A0E0M4Z2</accession>
<name>A0A0E0M4Z2_ORYPU</name>